<dbReference type="eggNOG" id="arCOG09748">
    <property type="taxonomic scope" value="Archaea"/>
</dbReference>
<keyword evidence="3" id="KW-1185">Reference proteome</keyword>
<proteinExistence type="predicted"/>
<dbReference type="Proteomes" id="UP000011514">
    <property type="component" value="Unassembled WGS sequence"/>
</dbReference>
<comment type="caution">
    <text evidence="2">The sequence shown here is derived from an EMBL/GenBank/DDBJ whole genome shotgun (WGS) entry which is preliminary data.</text>
</comment>
<feature type="compositionally biased region" description="Basic and acidic residues" evidence="1">
    <location>
        <begin position="235"/>
        <end position="265"/>
    </location>
</feature>
<evidence type="ECO:0000313" key="3">
    <source>
        <dbReference type="Proteomes" id="UP000011514"/>
    </source>
</evidence>
<reference evidence="2 3" key="1">
    <citation type="journal article" date="2014" name="PLoS Genet.">
        <title>Phylogenetically driven sequencing of extremely halophilic archaea reveals strategies for static and dynamic osmo-response.</title>
        <authorList>
            <person name="Becker E.A."/>
            <person name="Seitzer P.M."/>
            <person name="Tritt A."/>
            <person name="Larsen D."/>
            <person name="Krusor M."/>
            <person name="Yao A.I."/>
            <person name="Wu D."/>
            <person name="Madern D."/>
            <person name="Eisen J.A."/>
            <person name="Darling A.E."/>
            <person name="Facciotti M.T."/>
        </authorList>
    </citation>
    <scope>NUCLEOTIDE SEQUENCE [LARGE SCALE GENOMIC DNA]</scope>
    <source>
        <strain evidence="2 3">DSM 1137</strain>
    </source>
</reference>
<organism evidence="2 3">
    <name type="scientific">Halorubrum saccharovorum DSM 1137</name>
    <dbReference type="NCBI Taxonomy" id="1227484"/>
    <lineage>
        <taxon>Archaea</taxon>
        <taxon>Methanobacteriati</taxon>
        <taxon>Methanobacteriota</taxon>
        <taxon>Stenosarchaea group</taxon>
        <taxon>Halobacteria</taxon>
        <taxon>Halobacteriales</taxon>
        <taxon>Haloferacaceae</taxon>
        <taxon>Halorubrum</taxon>
    </lineage>
</organism>
<evidence type="ECO:0000256" key="1">
    <source>
        <dbReference type="SAM" id="MobiDB-lite"/>
    </source>
</evidence>
<feature type="region of interest" description="Disordered" evidence="1">
    <location>
        <begin position="226"/>
        <end position="272"/>
    </location>
</feature>
<dbReference type="EMBL" id="AOJE01000020">
    <property type="protein sequence ID" value="ELZ41079.1"/>
    <property type="molecule type" value="Genomic_DNA"/>
</dbReference>
<evidence type="ECO:0000313" key="2">
    <source>
        <dbReference type="EMBL" id="ELZ41079.1"/>
    </source>
</evidence>
<sequence length="356" mass="40652">MEIQGDKWEVQIPEDAETDLPKGHFTLVCGTIEEIDEGLKQLHPESPFFQDVLEDAADNAPLGGVSIDASHTEIIIPDWLQEADISVTDAEFLPYYDRRALAVLFRVSIETVSEYQREFLRAIAIDTRSEETLPNLDQTFLDLTEPGRDTITSHEMTTEMKRIQELVDASRKPLVEDIQPTIDETHQEASRAADAELEEYRQLQQQREEELAEKLDRLQSRIEELNAMIDDSEQEDRVEALKERRDRKSDQEDIESELTKLRQQREQGYPEQQREIRNRHALEVVVTPVTVTEIEYERGDAEFKLTNGGAKQTITVGYGSGVGVTEEVSCDECGQPLTTDRPLGGFKEKLRCVECN</sequence>
<gene>
    <name evidence="2" type="ORF">C471_06268</name>
</gene>
<dbReference type="AlphaFoldDB" id="M0E3Z2"/>
<name>M0E3Z2_9EURY</name>
<accession>M0E3Z2</accession>
<protein>
    <submittedName>
        <fullName evidence="2">Uncharacterized protein</fullName>
    </submittedName>
</protein>